<proteinExistence type="predicted"/>
<feature type="coiled-coil region" evidence="1">
    <location>
        <begin position="13"/>
        <end position="44"/>
    </location>
</feature>
<keyword evidence="2" id="KW-1185">Reference proteome</keyword>
<dbReference type="AlphaFoldDB" id="A0A915DNF4"/>
<keyword evidence="1" id="KW-0175">Coiled coil</keyword>
<reference evidence="3" key="1">
    <citation type="submission" date="2022-11" db="UniProtKB">
        <authorList>
            <consortium name="WormBaseParasite"/>
        </authorList>
    </citation>
    <scope>IDENTIFICATION</scope>
</reference>
<sequence>MAGGQQAREGNVIGQKEEKLRALRAQLQQKEDELSQCRNQYKNRTLPSKIVSKISLPINNGLTSVNSPLHRSQCL</sequence>
<accession>A0A915DNF4</accession>
<protein>
    <submittedName>
        <fullName evidence="3">Uncharacterized protein</fullName>
    </submittedName>
</protein>
<dbReference type="WBParaSite" id="jg21434">
    <property type="protein sequence ID" value="jg21434"/>
    <property type="gene ID" value="jg21434"/>
</dbReference>
<name>A0A915DNF4_9BILA</name>
<dbReference type="Proteomes" id="UP000887574">
    <property type="component" value="Unplaced"/>
</dbReference>
<evidence type="ECO:0000313" key="2">
    <source>
        <dbReference type="Proteomes" id="UP000887574"/>
    </source>
</evidence>
<organism evidence="2 3">
    <name type="scientific">Ditylenchus dipsaci</name>
    <dbReference type="NCBI Taxonomy" id="166011"/>
    <lineage>
        <taxon>Eukaryota</taxon>
        <taxon>Metazoa</taxon>
        <taxon>Ecdysozoa</taxon>
        <taxon>Nematoda</taxon>
        <taxon>Chromadorea</taxon>
        <taxon>Rhabditida</taxon>
        <taxon>Tylenchina</taxon>
        <taxon>Tylenchomorpha</taxon>
        <taxon>Sphaerularioidea</taxon>
        <taxon>Anguinidae</taxon>
        <taxon>Anguininae</taxon>
        <taxon>Ditylenchus</taxon>
    </lineage>
</organism>
<evidence type="ECO:0000256" key="1">
    <source>
        <dbReference type="SAM" id="Coils"/>
    </source>
</evidence>
<evidence type="ECO:0000313" key="3">
    <source>
        <dbReference type="WBParaSite" id="jg21434"/>
    </source>
</evidence>